<reference evidence="2 3" key="1">
    <citation type="submission" date="2019-06" db="EMBL/GenBank/DDBJ databases">
        <title>Genome Sequence of the Brown Rot Fungal Pathogen Monilinia laxa.</title>
        <authorList>
            <person name="De Miccolis Angelini R.M."/>
            <person name="Landi L."/>
            <person name="Abate D."/>
            <person name="Pollastro S."/>
            <person name="Romanazzi G."/>
            <person name="Faretra F."/>
        </authorList>
    </citation>
    <scope>NUCLEOTIDE SEQUENCE [LARGE SCALE GENOMIC DNA]</scope>
    <source>
        <strain evidence="2 3">Mlax316</strain>
    </source>
</reference>
<feature type="compositionally biased region" description="Pro residues" evidence="1">
    <location>
        <begin position="9"/>
        <end position="23"/>
    </location>
</feature>
<protein>
    <submittedName>
        <fullName evidence="2">Uncharacterized protein</fullName>
    </submittedName>
</protein>
<dbReference type="AlphaFoldDB" id="A0A5N6JWH8"/>
<feature type="compositionally biased region" description="Polar residues" evidence="1">
    <location>
        <begin position="33"/>
        <end position="46"/>
    </location>
</feature>
<evidence type="ECO:0000313" key="2">
    <source>
        <dbReference type="EMBL" id="KAB8293220.1"/>
    </source>
</evidence>
<gene>
    <name evidence="2" type="ORF">EYC80_007558</name>
</gene>
<accession>A0A5N6JWH8</accession>
<evidence type="ECO:0000313" key="3">
    <source>
        <dbReference type="Proteomes" id="UP000326757"/>
    </source>
</evidence>
<name>A0A5N6JWH8_MONLA</name>
<dbReference type="EMBL" id="VIGI01000012">
    <property type="protein sequence ID" value="KAB8293220.1"/>
    <property type="molecule type" value="Genomic_DNA"/>
</dbReference>
<sequence>MIEITSKYKPPPEPEPEPEPNPQTQPQTQTPTIKQGNSHSQKTNSCACKRYRRRKSLSAVYSNSNYQNVKACAFIKSLAHHCISHHKRKDLCVQKRKEREASRMRKKNNEIYTAVSIILPQACMYVCIKYQQKCRLVLSKTRKIFS</sequence>
<feature type="region of interest" description="Disordered" evidence="1">
    <location>
        <begin position="1"/>
        <end position="47"/>
    </location>
</feature>
<proteinExistence type="predicted"/>
<keyword evidence="3" id="KW-1185">Reference proteome</keyword>
<dbReference type="Proteomes" id="UP000326757">
    <property type="component" value="Unassembled WGS sequence"/>
</dbReference>
<organism evidence="2 3">
    <name type="scientific">Monilinia laxa</name>
    <name type="common">Brown rot fungus</name>
    <name type="synonym">Sclerotinia laxa</name>
    <dbReference type="NCBI Taxonomy" id="61186"/>
    <lineage>
        <taxon>Eukaryota</taxon>
        <taxon>Fungi</taxon>
        <taxon>Dikarya</taxon>
        <taxon>Ascomycota</taxon>
        <taxon>Pezizomycotina</taxon>
        <taxon>Leotiomycetes</taxon>
        <taxon>Helotiales</taxon>
        <taxon>Sclerotiniaceae</taxon>
        <taxon>Monilinia</taxon>
    </lineage>
</organism>
<evidence type="ECO:0000256" key="1">
    <source>
        <dbReference type="SAM" id="MobiDB-lite"/>
    </source>
</evidence>
<comment type="caution">
    <text evidence="2">The sequence shown here is derived from an EMBL/GenBank/DDBJ whole genome shotgun (WGS) entry which is preliminary data.</text>
</comment>